<evidence type="ECO:0000313" key="3">
    <source>
        <dbReference type="Proteomes" id="UP000000600"/>
    </source>
</evidence>
<dbReference type="HOGENOM" id="CLU_948192_0_0_1"/>
<organism evidence="2 3">
    <name type="scientific">Paramecium tetraurelia</name>
    <dbReference type="NCBI Taxonomy" id="5888"/>
    <lineage>
        <taxon>Eukaryota</taxon>
        <taxon>Sar</taxon>
        <taxon>Alveolata</taxon>
        <taxon>Ciliophora</taxon>
        <taxon>Intramacronucleata</taxon>
        <taxon>Oligohymenophorea</taxon>
        <taxon>Peniculida</taxon>
        <taxon>Parameciidae</taxon>
        <taxon>Paramecium</taxon>
    </lineage>
</organism>
<evidence type="ECO:0000256" key="1">
    <source>
        <dbReference type="SAM" id="MobiDB-lite"/>
    </source>
</evidence>
<feature type="region of interest" description="Disordered" evidence="1">
    <location>
        <begin position="243"/>
        <end position="273"/>
    </location>
</feature>
<dbReference type="OrthoDB" id="298538at2759"/>
<gene>
    <name evidence="2" type="ORF">GSPATT00019841001</name>
</gene>
<dbReference type="GeneID" id="5039330"/>
<dbReference type="AlphaFoldDB" id="A0DSY1"/>
<sequence length="295" mass="34995">MMYSKAGKISIELYPWIQQRDAIINGDKKKTYEISIFDDIPHSKRPYKSVKQNPKLSPKENSQPKIQPFSKQVGRVESKKELDRQGFYNPKYHLVKRRSPLTDDPDHFKQINSDRSLSPKTIKRTIKIQKPSLKHNCETSKSYIDKKKQEEIRKQRAQDYQPDLNRFPLSDGPNEHRFEYQEYPQSQYSRSPNPIIRPRSSSSKMKFKEQQKNGQIYDVDYTVVYPKSDKMIPVLDKLTPRQPFNSDKPVYTYHETLSDDTPKKRSSPQSFKLDQQISREKAISYYSSIRRLYYL</sequence>
<keyword evidence="3" id="KW-1185">Reference proteome</keyword>
<accession>A0DSY1</accession>
<feature type="region of interest" description="Disordered" evidence="1">
    <location>
        <begin position="43"/>
        <end position="82"/>
    </location>
</feature>
<feature type="compositionally biased region" description="Polar residues" evidence="1">
    <location>
        <begin position="50"/>
        <end position="65"/>
    </location>
</feature>
<dbReference type="InParanoid" id="A0DSY1"/>
<protein>
    <submittedName>
        <fullName evidence="2">Uncharacterized protein</fullName>
    </submittedName>
</protein>
<proteinExistence type="predicted"/>
<dbReference type="Proteomes" id="UP000000600">
    <property type="component" value="Unassembled WGS sequence"/>
</dbReference>
<dbReference type="RefSeq" id="XP_001453545.1">
    <property type="nucleotide sequence ID" value="XM_001453508.1"/>
</dbReference>
<dbReference type="OMA" id="RFEYQEY"/>
<dbReference type="EMBL" id="CT868563">
    <property type="protein sequence ID" value="CAK86148.1"/>
    <property type="molecule type" value="Genomic_DNA"/>
</dbReference>
<dbReference type="eggNOG" id="ENOG502SWYP">
    <property type="taxonomic scope" value="Eukaryota"/>
</dbReference>
<name>A0DSY1_PARTE</name>
<dbReference type="KEGG" id="ptm:GSPATT00019841001"/>
<reference evidence="2 3" key="1">
    <citation type="journal article" date="2006" name="Nature">
        <title>Global trends of whole-genome duplications revealed by the ciliate Paramecium tetraurelia.</title>
        <authorList>
            <consortium name="Genoscope"/>
            <person name="Aury J.-M."/>
            <person name="Jaillon O."/>
            <person name="Duret L."/>
            <person name="Noel B."/>
            <person name="Jubin C."/>
            <person name="Porcel B.M."/>
            <person name="Segurens B."/>
            <person name="Daubin V."/>
            <person name="Anthouard V."/>
            <person name="Aiach N."/>
            <person name="Arnaiz O."/>
            <person name="Billaut A."/>
            <person name="Beisson J."/>
            <person name="Blanc I."/>
            <person name="Bouhouche K."/>
            <person name="Camara F."/>
            <person name="Duharcourt S."/>
            <person name="Guigo R."/>
            <person name="Gogendeau D."/>
            <person name="Katinka M."/>
            <person name="Keller A.-M."/>
            <person name="Kissmehl R."/>
            <person name="Klotz C."/>
            <person name="Koll F."/>
            <person name="Le Moue A."/>
            <person name="Lepere C."/>
            <person name="Malinsky S."/>
            <person name="Nowacki M."/>
            <person name="Nowak J.K."/>
            <person name="Plattner H."/>
            <person name="Poulain J."/>
            <person name="Ruiz F."/>
            <person name="Serrano V."/>
            <person name="Zagulski M."/>
            <person name="Dessen P."/>
            <person name="Betermier M."/>
            <person name="Weissenbach J."/>
            <person name="Scarpelli C."/>
            <person name="Schachter V."/>
            <person name="Sperling L."/>
            <person name="Meyer E."/>
            <person name="Cohen J."/>
            <person name="Wincker P."/>
        </authorList>
    </citation>
    <scope>NUCLEOTIDE SEQUENCE [LARGE SCALE GENOMIC DNA]</scope>
    <source>
        <strain evidence="2 3">Stock d4-2</strain>
    </source>
</reference>
<evidence type="ECO:0000313" key="2">
    <source>
        <dbReference type="EMBL" id="CAK86148.1"/>
    </source>
</evidence>